<organism evidence="1">
    <name type="scientific">hydrothermal vent metagenome</name>
    <dbReference type="NCBI Taxonomy" id="652676"/>
    <lineage>
        <taxon>unclassified sequences</taxon>
        <taxon>metagenomes</taxon>
        <taxon>ecological metagenomes</taxon>
    </lineage>
</organism>
<dbReference type="SUPFAM" id="SSF51126">
    <property type="entry name" value="Pectin lyase-like"/>
    <property type="match status" value="1"/>
</dbReference>
<dbReference type="Gene3D" id="2.160.20.10">
    <property type="entry name" value="Single-stranded right-handed beta-helix, Pectin lyase-like"/>
    <property type="match status" value="1"/>
</dbReference>
<sequence length="111" mass="11578">MLMRLLLLVLMLFSTSLAGAEEINVPALLGALKQSVEKAMPGDILRLAPGEHDGPIIINTPLIIEGDGQARIRGNDKGSVINVEAPDVVLRGLLITGSGSKGKDAAINLTV</sequence>
<protein>
    <recommendedName>
        <fullName evidence="2">Nitrous oxide reductase maturation protein NosD</fullName>
    </recommendedName>
</protein>
<dbReference type="EMBL" id="UOEO01000124">
    <property type="protein sequence ID" value="VAW19889.1"/>
    <property type="molecule type" value="Genomic_DNA"/>
</dbReference>
<evidence type="ECO:0000313" key="1">
    <source>
        <dbReference type="EMBL" id="VAW19889.1"/>
    </source>
</evidence>
<evidence type="ECO:0008006" key="2">
    <source>
        <dbReference type="Google" id="ProtNLM"/>
    </source>
</evidence>
<dbReference type="InterPro" id="IPR011050">
    <property type="entry name" value="Pectin_lyase_fold/virulence"/>
</dbReference>
<reference evidence="1" key="1">
    <citation type="submission" date="2018-06" db="EMBL/GenBank/DDBJ databases">
        <authorList>
            <person name="Zhirakovskaya E."/>
        </authorList>
    </citation>
    <scope>NUCLEOTIDE SEQUENCE</scope>
</reference>
<accession>A0A3B0U5Y3</accession>
<dbReference type="InterPro" id="IPR012334">
    <property type="entry name" value="Pectin_lyas_fold"/>
</dbReference>
<name>A0A3B0U5Y3_9ZZZZ</name>
<gene>
    <name evidence="1" type="ORF">MNBD_ALPHA12-2116</name>
</gene>
<feature type="non-terminal residue" evidence="1">
    <location>
        <position position="111"/>
    </location>
</feature>
<proteinExistence type="predicted"/>
<dbReference type="AlphaFoldDB" id="A0A3B0U5Y3"/>